<evidence type="ECO:0000313" key="2">
    <source>
        <dbReference type="Proteomes" id="UP000290649"/>
    </source>
</evidence>
<keyword evidence="2" id="KW-1185">Reference proteome</keyword>
<accession>A0A4Q0VVE4</accession>
<dbReference type="OrthoDB" id="2655130at2"/>
<evidence type="ECO:0000313" key="1">
    <source>
        <dbReference type="EMBL" id="RXJ02472.1"/>
    </source>
</evidence>
<reference evidence="1 2" key="1">
    <citation type="journal article" date="2019" name="Int. J. Syst. Evol. Microbiol.">
        <title>Anaerobacillus alkaliphilus sp. nov., a novel alkaliphilic and moderately halophilic bacterium.</title>
        <authorList>
            <person name="Borsodi A.K."/>
            <person name="Aszalos J.M."/>
            <person name="Bihari P."/>
            <person name="Nagy I."/>
            <person name="Schumann P."/>
            <person name="Sproer C."/>
            <person name="Kovacs A.L."/>
            <person name="Boka K."/>
            <person name="Dobosy P."/>
            <person name="Ovari M."/>
            <person name="Szili-Kovacs T."/>
            <person name="Toth E."/>
        </authorList>
    </citation>
    <scope>NUCLEOTIDE SEQUENCE [LARGE SCALE GENOMIC DNA]</scope>
    <source>
        <strain evidence="1 2">B16-10</strain>
    </source>
</reference>
<sequence length="92" mass="10489">MDPLYRQLMDLKGNSILVVTESAQLNLLGQTFRPIFCGPIIEVERGHITIFPVTIKIFNAPYYKFPTPLSIPLEKIAHFTPDFDCNTRIPLV</sequence>
<dbReference type="EMBL" id="QOUX01000025">
    <property type="protein sequence ID" value="RXJ02472.1"/>
    <property type="molecule type" value="Genomic_DNA"/>
</dbReference>
<name>A0A4Q0VVE4_9BACI</name>
<proteinExistence type="predicted"/>
<comment type="caution">
    <text evidence="1">The sequence shown here is derived from an EMBL/GenBank/DDBJ whole genome shotgun (WGS) entry which is preliminary data.</text>
</comment>
<gene>
    <name evidence="1" type="ORF">DS745_06835</name>
</gene>
<protein>
    <submittedName>
        <fullName evidence="1">Uncharacterized protein</fullName>
    </submittedName>
</protein>
<organism evidence="1 2">
    <name type="scientific">Anaerobacillus alkaliphilus</name>
    <dbReference type="NCBI Taxonomy" id="1548597"/>
    <lineage>
        <taxon>Bacteria</taxon>
        <taxon>Bacillati</taxon>
        <taxon>Bacillota</taxon>
        <taxon>Bacilli</taxon>
        <taxon>Bacillales</taxon>
        <taxon>Bacillaceae</taxon>
        <taxon>Anaerobacillus</taxon>
    </lineage>
</organism>
<dbReference type="Proteomes" id="UP000290649">
    <property type="component" value="Unassembled WGS sequence"/>
</dbReference>
<dbReference type="AlphaFoldDB" id="A0A4Q0VVE4"/>